<evidence type="ECO:0000313" key="3">
    <source>
        <dbReference type="Proteomes" id="UP000811899"/>
    </source>
</evidence>
<evidence type="ECO:0008006" key="4">
    <source>
        <dbReference type="Google" id="ProtNLM"/>
    </source>
</evidence>
<dbReference type="EMBL" id="JAHCVJ010000004">
    <property type="protein sequence ID" value="MBT0664783.1"/>
    <property type="molecule type" value="Genomic_DNA"/>
</dbReference>
<reference evidence="2 3" key="1">
    <citation type="submission" date="2021-05" db="EMBL/GenBank/DDBJ databases">
        <title>The draft genome of Geobacter pelophilus DSM 12255.</title>
        <authorList>
            <person name="Xu Z."/>
            <person name="Masuda Y."/>
            <person name="Itoh H."/>
            <person name="Senoo K."/>
        </authorList>
    </citation>
    <scope>NUCLEOTIDE SEQUENCE [LARGE SCALE GENOMIC DNA]</scope>
    <source>
        <strain evidence="2 3">DSM 12255</strain>
    </source>
</reference>
<accession>A0AAW4L1N8</accession>
<feature type="signal peptide" evidence="1">
    <location>
        <begin position="1"/>
        <end position="24"/>
    </location>
</feature>
<dbReference type="AlphaFoldDB" id="A0AAW4L1N8"/>
<keyword evidence="3" id="KW-1185">Reference proteome</keyword>
<sequence length="103" mass="11669">MKKLKTTVLMVCCFFLLCVSSGCAEVRVKTHHGWMGPDTWEATDGKTSVKYYNGNCCCVAEKVLENLAMQANQKRLDWSKMADPKFQESMLAAECLKVRQEKP</sequence>
<evidence type="ECO:0000313" key="2">
    <source>
        <dbReference type="EMBL" id="MBT0664783.1"/>
    </source>
</evidence>
<dbReference type="PROSITE" id="PS51257">
    <property type="entry name" value="PROKAR_LIPOPROTEIN"/>
    <property type="match status" value="1"/>
</dbReference>
<name>A0AAW4L1N8_9BACT</name>
<dbReference type="RefSeq" id="WP_214171567.1">
    <property type="nucleotide sequence ID" value="NZ_JAHCVJ010000004.1"/>
</dbReference>
<evidence type="ECO:0000256" key="1">
    <source>
        <dbReference type="SAM" id="SignalP"/>
    </source>
</evidence>
<feature type="chain" id="PRO_5043980475" description="Lipoprotein" evidence="1">
    <location>
        <begin position="25"/>
        <end position="103"/>
    </location>
</feature>
<organism evidence="2 3">
    <name type="scientific">Geoanaerobacter pelophilus</name>
    <dbReference type="NCBI Taxonomy" id="60036"/>
    <lineage>
        <taxon>Bacteria</taxon>
        <taxon>Pseudomonadati</taxon>
        <taxon>Thermodesulfobacteriota</taxon>
        <taxon>Desulfuromonadia</taxon>
        <taxon>Geobacterales</taxon>
        <taxon>Geobacteraceae</taxon>
        <taxon>Geoanaerobacter</taxon>
    </lineage>
</organism>
<dbReference type="Proteomes" id="UP000811899">
    <property type="component" value="Unassembled WGS sequence"/>
</dbReference>
<gene>
    <name evidence="2" type="ORF">KI809_10770</name>
</gene>
<proteinExistence type="predicted"/>
<protein>
    <recommendedName>
        <fullName evidence="4">Lipoprotein</fullName>
    </recommendedName>
</protein>
<comment type="caution">
    <text evidence="2">The sequence shown here is derived from an EMBL/GenBank/DDBJ whole genome shotgun (WGS) entry which is preliminary data.</text>
</comment>
<keyword evidence="1" id="KW-0732">Signal</keyword>